<dbReference type="InterPro" id="IPR004183">
    <property type="entry name" value="Xdiol_dOase_suB"/>
</dbReference>
<dbReference type="CDD" id="cd07363">
    <property type="entry name" value="45_DOPA_Dioxygenase"/>
    <property type="match status" value="1"/>
</dbReference>
<keyword evidence="7" id="KW-0223">Dioxygenase</keyword>
<dbReference type="Gene3D" id="3.40.830.10">
    <property type="entry name" value="LigB-like"/>
    <property type="match status" value="1"/>
</dbReference>
<dbReference type="GO" id="GO:0016702">
    <property type="term" value="F:oxidoreductase activity, acting on single donors with incorporation of molecular oxygen, incorporation of two atoms of oxygen"/>
    <property type="evidence" value="ECO:0007669"/>
    <property type="project" value="UniProtKB-ARBA"/>
</dbReference>
<reference evidence="7" key="1">
    <citation type="submission" date="2016-06" db="EMBL/GenBank/DDBJ databases">
        <title>Pandoraea oxalativorans DSM 23570 Genome Sequencing.</title>
        <authorList>
            <person name="Ee R."/>
            <person name="Lim Y.-L."/>
            <person name="Yong D."/>
            <person name="Yin W.-F."/>
            <person name="Chan K.-G."/>
        </authorList>
    </citation>
    <scope>NUCLEOTIDE SEQUENCE</scope>
    <source>
        <strain evidence="7">DSM 23570</strain>
    </source>
</reference>
<dbReference type="EMBL" id="CP011253">
    <property type="protein sequence ID" value="AKC71996.1"/>
    <property type="molecule type" value="Genomic_DNA"/>
</dbReference>
<dbReference type="KEGG" id="pox:MB84_00305"/>
<comment type="cofactor">
    <cofactor evidence="1">
        <name>Zn(2+)</name>
        <dbReference type="ChEBI" id="CHEBI:29105"/>
    </cofactor>
</comment>
<keyword evidence="8" id="KW-1185">Reference proteome</keyword>
<evidence type="ECO:0000256" key="3">
    <source>
        <dbReference type="ARBA" id="ARBA00022723"/>
    </source>
</evidence>
<dbReference type="OrthoDB" id="9790889at2"/>
<dbReference type="Proteomes" id="UP000035050">
    <property type="component" value="Chromosome"/>
</dbReference>
<dbReference type="GO" id="GO:0008198">
    <property type="term" value="F:ferrous iron binding"/>
    <property type="evidence" value="ECO:0007669"/>
    <property type="project" value="InterPro"/>
</dbReference>
<sequence length="278" mass="30167">MPALPTLFVSHGSPLLAVEPGRTGPLLTALGRAVPRPKEILVISPHWSTPTPRVGNLAQQRTIHDFGGFPRELYGLKYPAPGAPALAERTVQMLKDVGLPAVTDDQWGLDHGAWVPLRYLYPDADVPVTQLSLQRHMRPEHQYQVGQTLAPLAREGVLIVASGSFTHNLHEVFRAPGGAREAAPEAPYVAEFSTWFTERLAAMDLDALFDYRARAPHAERAHPTDEHLLPIYVALGAADDPPRQTHFDTGSTYGALRMDAFAFGSAAPSLAEVGALAQ</sequence>
<dbReference type="Pfam" id="PF02900">
    <property type="entry name" value="LigB"/>
    <property type="match status" value="1"/>
</dbReference>
<evidence type="ECO:0000256" key="2">
    <source>
        <dbReference type="ARBA" id="ARBA00007581"/>
    </source>
</evidence>
<dbReference type="PATRIC" id="fig|573737.6.peg.814"/>
<proteinExistence type="inferred from homology"/>
<evidence type="ECO:0000256" key="5">
    <source>
        <dbReference type="ARBA" id="ARBA00023002"/>
    </source>
</evidence>
<evidence type="ECO:0000256" key="1">
    <source>
        <dbReference type="ARBA" id="ARBA00001947"/>
    </source>
</evidence>
<dbReference type="AlphaFoldDB" id="A0A0E3YGZ2"/>
<name>A0A0E3YGZ2_9BURK</name>
<dbReference type="HOGENOM" id="CLU_046582_2_1_4"/>
<keyword evidence="4" id="KW-0862">Zinc</keyword>
<evidence type="ECO:0000256" key="4">
    <source>
        <dbReference type="ARBA" id="ARBA00022833"/>
    </source>
</evidence>
<evidence type="ECO:0000259" key="6">
    <source>
        <dbReference type="Pfam" id="PF02900"/>
    </source>
</evidence>
<dbReference type="PIRSF" id="PIRSF006157">
    <property type="entry name" value="Doxgns_DODA"/>
    <property type="match status" value="1"/>
</dbReference>
<evidence type="ECO:0000313" key="8">
    <source>
        <dbReference type="Proteomes" id="UP000035050"/>
    </source>
</evidence>
<dbReference type="PANTHER" id="PTHR30096:SF0">
    <property type="entry name" value="4,5-DOPA DIOXYGENASE EXTRADIOL-LIKE PROTEIN"/>
    <property type="match status" value="1"/>
</dbReference>
<accession>A0A0E3YGZ2</accession>
<organism evidence="7 8">
    <name type="scientific">Pandoraea oxalativorans</name>
    <dbReference type="NCBI Taxonomy" id="573737"/>
    <lineage>
        <taxon>Bacteria</taxon>
        <taxon>Pseudomonadati</taxon>
        <taxon>Pseudomonadota</taxon>
        <taxon>Betaproteobacteria</taxon>
        <taxon>Burkholderiales</taxon>
        <taxon>Burkholderiaceae</taxon>
        <taxon>Pandoraea</taxon>
    </lineage>
</organism>
<dbReference type="SUPFAM" id="SSF53213">
    <property type="entry name" value="LigB-like"/>
    <property type="match status" value="1"/>
</dbReference>
<dbReference type="InterPro" id="IPR014436">
    <property type="entry name" value="Extradiol_dOase_DODA"/>
</dbReference>
<dbReference type="RefSeq" id="WP_046293071.1">
    <property type="nucleotide sequence ID" value="NZ_CP011253.3"/>
</dbReference>
<feature type="domain" description="Extradiol ring-cleavage dioxygenase class III enzyme subunit B" evidence="6">
    <location>
        <begin position="35"/>
        <end position="240"/>
    </location>
</feature>
<keyword evidence="3" id="KW-0479">Metal-binding</keyword>
<comment type="similarity">
    <text evidence="2">Belongs to the DODA-type extradiol aromatic ring-opening dioxygenase family.</text>
</comment>
<evidence type="ECO:0000313" key="7">
    <source>
        <dbReference type="EMBL" id="AKC71996.1"/>
    </source>
</evidence>
<dbReference type="PANTHER" id="PTHR30096">
    <property type="entry name" value="4,5-DOPA DIOXYGENASE EXTRADIOL-LIKE PROTEIN"/>
    <property type="match status" value="1"/>
</dbReference>
<keyword evidence="5" id="KW-0560">Oxidoreductase</keyword>
<gene>
    <name evidence="7" type="ORF">MB84_00305</name>
</gene>
<dbReference type="GO" id="GO:0008270">
    <property type="term" value="F:zinc ion binding"/>
    <property type="evidence" value="ECO:0007669"/>
    <property type="project" value="InterPro"/>
</dbReference>
<protein>
    <submittedName>
        <fullName evidence="7">Dioxygenase</fullName>
    </submittedName>
</protein>